<feature type="region of interest" description="Disordered" evidence="1">
    <location>
        <begin position="71"/>
        <end position="94"/>
    </location>
</feature>
<dbReference type="Pfam" id="PF01359">
    <property type="entry name" value="Transposase_1"/>
    <property type="match status" value="1"/>
</dbReference>
<organism evidence="2 3">
    <name type="scientific">Araneus ventricosus</name>
    <name type="common">Orbweaver spider</name>
    <name type="synonym">Epeira ventricosa</name>
    <dbReference type="NCBI Taxonomy" id="182803"/>
    <lineage>
        <taxon>Eukaryota</taxon>
        <taxon>Metazoa</taxon>
        <taxon>Ecdysozoa</taxon>
        <taxon>Arthropoda</taxon>
        <taxon>Chelicerata</taxon>
        <taxon>Arachnida</taxon>
        <taxon>Araneae</taxon>
        <taxon>Araneomorphae</taxon>
        <taxon>Entelegynae</taxon>
        <taxon>Araneoidea</taxon>
        <taxon>Araneidae</taxon>
        <taxon>Araneus</taxon>
    </lineage>
</organism>
<comment type="caution">
    <text evidence="2">The sequence shown here is derived from an EMBL/GenBank/DDBJ whole genome shotgun (WGS) entry which is preliminary data.</text>
</comment>
<dbReference type="AlphaFoldDB" id="A0A4Y2F3H3"/>
<reference evidence="2 3" key="1">
    <citation type="journal article" date="2019" name="Sci. Rep.">
        <title>Orb-weaving spider Araneus ventricosus genome elucidates the spidroin gene catalogue.</title>
        <authorList>
            <person name="Kono N."/>
            <person name="Nakamura H."/>
            <person name="Ohtoshi R."/>
            <person name="Moran D.A.P."/>
            <person name="Shinohara A."/>
            <person name="Yoshida Y."/>
            <person name="Fujiwara M."/>
            <person name="Mori M."/>
            <person name="Tomita M."/>
            <person name="Arakawa K."/>
        </authorList>
    </citation>
    <scope>NUCLEOTIDE SEQUENCE [LARGE SCALE GENOMIC DNA]</scope>
</reference>
<dbReference type="Proteomes" id="UP000499080">
    <property type="component" value="Unassembled WGS sequence"/>
</dbReference>
<name>A0A4Y2F3H3_ARAVE</name>
<dbReference type="InterPro" id="IPR001888">
    <property type="entry name" value="Transposase_1"/>
</dbReference>
<accession>A0A4Y2F3H3</accession>
<sequence length="94" mass="10825">MRNGSSTIMLKENGLGVFRVSRHQQSPKANIHFQNVMLRCWRDRKVYYKMLPPIQAINSFKYSSQLEGERQFEASHCPEASKIDRPKTDGLSPG</sequence>
<protein>
    <submittedName>
        <fullName evidence="2">Uncharacterized protein</fullName>
    </submittedName>
</protein>
<proteinExistence type="predicted"/>
<evidence type="ECO:0000256" key="1">
    <source>
        <dbReference type="SAM" id="MobiDB-lite"/>
    </source>
</evidence>
<keyword evidence="3" id="KW-1185">Reference proteome</keyword>
<gene>
    <name evidence="2" type="ORF">AVEN_244535_1</name>
</gene>
<feature type="compositionally biased region" description="Basic and acidic residues" evidence="1">
    <location>
        <begin position="79"/>
        <end position="88"/>
    </location>
</feature>
<evidence type="ECO:0000313" key="3">
    <source>
        <dbReference type="Proteomes" id="UP000499080"/>
    </source>
</evidence>
<dbReference type="EMBL" id="BGPR01000789">
    <property type="protein sequence ID" value="GBM35651.1"/>
    <property type="molecule type" value="Genomic_DNA"/>
</dbReference>
<evidence type="ECO:0000313" key="2">
    <source>
        <dbReference type="EMBL" id="GBM35651.1"/>
    </source>
</evidence>